<accession>A0A3G4ZRR4</accession>
<proteinExistence type="predicted"/>
<protein>
    <submittedName>
        <fullName evidence="1">Uncharacterized protein</fullName>
    </submittedName>
</protein>
<sequence>MSQPNQTSVQSKITLDYIVGLVQRIRTNSYFKTLWYGRTYPYITGSFVYKHLVRGEDVKDIDVICPDTNELSQTLQRMESLAFCPIADWLEEESYLDYEDIKFRGSDLHVDILQIDEFVRTINRTGLSPVNSLVLTKDGIRHLTEVPEICSKLNMKSEEPEKEREWAIQNLKAGRYCKWGSMRDKDVAYFKGWTVIDFQECANHGIYDKK</sequence>
<organism evidence="1">
    <name type="scientific">Barrevirus sp</name>
    <dbReference type="NCBI Taxonomy" id="2487763"/>
    <lineage>
        <taxon>Viruses</taxon>
        <taxon>Varidnaviria</taxon>
        <taxon>Bamfordvirae</taxon>
        <taxon>Nucleocytoviricota</taxon>
        <taxon>Megaviricetes</taxon>
        <taxon>Imitervirales</taxon>
        <taxon>Mimiviridae</taxon>
        <taxon>Klosneuvirinae</taxon>
    </lineage>
</organism>
<name>A0A3G4ZRR4_9VIRU</name>
<evidence type="ECO:0000313" key="1">
    <source>
        <dbReference type="EMBL" id="AYV77014.1"/>
    </source>
</evidence>
<dbReference type="EMBL" id="MK072004">
    <property type="protein sequence ID" value="AYV77014.1"/>
    <property type="molecule type" value="Genomic_DNA"/>
</dbReference>
<gene>
    <name evidence="1" type="ORF">Barrevirus7_21</name>
</gene>
<reference evidence="1" key="1">
    <citation type="submission" date="2018-10" db="EMBL/GenBank/DDBJ databases">
        <title>Hidden diversity of soil giant viruses.</title>
        <authorList>
            <person name="Schulz F."/>
            <person name="Alteio L."/>
            <person name="Goudeau D."/>
            <person name="Ryan E.M."/>
            <person name="Malmstrom R.R."/>
            <person name="Blanchard J."/>
            <person name="Woyke T."/>
        </authorList>
    </citation>
    <scope>NUCLEOTIDE SEQUENCE</scope>
    <source>
        <strain evidence="1">BAV1</strain>
    </source>
</reference>